<proteinExistence type="predicted"/>
<protein>
    <submittedName>
        <fullName evidence="1">Uncharacterized protein</fullName>
    </submittedName>
</protein>
<accession>V8CPI5</accession>
<dbReference type="Proteomes" id="UP000018727">
    <property type="component" value="Unassembled WGS sequence"/>
</dbReference>
<keyword evidence="2" id="KW-1185">Reference proteome</keyword>
<gene>
    <name evidence="1" type="ORF">HMPREF1173_01377</name>
</gene>
<comment type="caution">
    <text evidence="1">The sequence shown here is derived from an EMBL/GenBank/DDBJ whole genome shotgun (WGS) entry which is preliminary data.</text>
</comment>
<dbReference type="HOGENOM" id="CLU_3046612_0_0_10"/>
<dbReference type="EMBL" id="AZJH01000020">
    <property type="protein sequence ID" value="ETD28671.1"/>
    <property type="molecule type" value="Genomic_DNA"/>
</dbReference>
<evidence type="ECO:0000313" key="2">
    <source>
        <dbReference type="Proteomes" id="UP000018727"/>
    </source>
</evidence>
<evidence type="ECO:0000313" key="1">
    <source>
        <dbReference type="EMBL" id="ETD28671.1"/>
    </source>
</evidence>
<organism evidence="1 2">
    <name type="scientific">Prevotella nigrescens CC14M</name>
    <dbReference type="NCBI Taxonomy" id="1073366"/>
    <lineage>
        <taxon>Bacteria</taxon>
        <taxon>Pseudomonadati</taxon>
        <taxon>Bacteroidota</taxon>
        <taxon>Bacteroidia</taxon>
        <taxon>Bacteroidales</taxon>
        <taxon>Prevotellaceae</taxon>
        <taxon>Prevotella</taxon>
    </lineage>
</organism>
<name>V8CPI5_9BACT</name>
<dbReference type="AlphaFoldDB" id="V8CPI5"/>
<reference evidence="1 2" key="1">
    <citation type="submission" date="2013-10" db="EMBL/GenBank/DDBJ databases">
        <title>The Genome Sequence of Prevotella nigrescens CC14M.</title>
        <authorList>
            <consortium name="The Broad Institute Genomics Platform"/>
            <person name="Earl A."/>
            <person name="Allen-Vercoe E."/>
            <person name="Daigneault M."/>
            <person name="Young S.K."/>
            <person name="Zeng Q."/>
            <person name="Gargeya S."/>
            <person name="Fitzgerald M."/>
            <person name="Abouelleil A."/>
            <person name="Alvarado L."/>
            <person name="Chapman S.B."/>
            <person name="Gainer-Dewar J."/>
            <person name="Goldberg J."/>
            <person name="Griggs A."/>
            <person name="Gujja S."/>
            <person name="Hansen M."/>
            <person name="Howarth C."/>
            <person name="Imamovic A."/>
            <person name="Ireland A."/>
            <person name="Larimer J."/>
            <person name="McCowan C."/>
            <person name="Murphy C."/>
            <person name="Pearson M."/>
            <person name="Poon T.W."/>
            <person name="Priest M."/>
            <person name="Roberts A."/>
            <person name="Saif S."/>
            <person name="Shea T."/>
            <person name="Sykes S."/>
            <person name="Wortman J."/>
            <person name="Nusbaum C."/>
            <person name="Birren B."/>
        </authorList>
    </citation>
    <scope>NUCLEOTIDE SEQUENCE [LARGE SCALE GENOMIC DNA]</scope>
    <source>
        <strain evidence="1 2">CC14M</strain>
    </source>
</reference>
<sequence>MAFLPLGQYYVSCLLHFIKYSVLFERKIYFSIAATPGNTLPSIASSIAPPPVET</sequence>